<keyword evidence="2 6" id="KW-0479">Metal-binding</keyword>
<evidence type="ECO:0000256" key="4">
    <source>
        <dbReference type="ARBA" id="ARBA00023002"/>
    </source>
</evidence>
<keyword evidence="3 6" id="KW-0862">Zinc</keyword>
<comment type="similarity">
    <text evidence="1 6">Belongs to the zinc-containing alcohol dehydrogenase family.</text>
</comment>
<dbReference type="Gene3D" id="3.40.50.720">
    <property type="entry name" value="NAD(P)-binding Rossmann-like Domain"/>
    <property type="match status" value="1"/>
</dbReference>
<dbReference type="Proteomes" id="UP001501183">
    <property type="component" value="Unassembled WGS sequence"/>
</dbReference>
<evidence type="ECO:0000313" key="9">
    <source>
        <dbReference type="Proteomes" id="UP001501183"/>
    </source>
</evidence>
<dbReference type="InterPro" id="IPR002328">
    <property type="entry name" value="ADH_Zn_CS"/>
</dbReference>
<keyword evidence="9" id="KW-1185">Reference proteome</keyword>
<comment type="caution">
    <text evidence="8">The sequence shown here is derived from an EMBL/GenBank/DDBJ whole genome shotgun (WGS) entry which is preliminary data.</text>
</comment>
<dbReference type="CDD" id="cd08279">
    <property type="entry name" value="Zn_ADH_class_III"/>
    <property type="match status" value="1"/>
</dbReference>
<dbReference type="EMBL" id="BAABFB010000063">
    <property type="protein sequence ID" value="GAA4485703.1"/>
    <property type="molecule type" value="Genomic_DNA"/>
</dbReference>
<keyword evidence="4" id="KW-0560">Oxidoreductase</keyword>
<gene>
    <name evidence="8" type="ORF">GCM10023094_40950</name>
</gene>
<evidence type="ECO:0000256" key="3">
    <source>
        <dbReference type="ARBA" id="ARBA00022833"/>
    </source>
</evidence>
<evidence type="ECO:0000259" key="7">
    <source>
        <dbReference type="SMART" id="SM00829"/>
    </source>
</evidence>
<evidence type="ECO:0000256" key="2">
    <source>
        <dbReference type="ARBA" id="ARBA00022723"/>
    </source>
</evidence>
<evidence type="ECO:0000256" key="1">
    <source>
        <dbReference type="ARBA" id="ARBA00008072"/>
    </source>
</evidence>
<dbReference type="InterPro" id="IPR013154">
    <property type="entry name" value="ADH-like_N"/>
</dbReference>
<dbReference type="PANTHER" id="PTHR43880:SF12">
    <property type="entry name" value="ALCOHOL DEHYDROGENASE CLASS-3"/>
    <property type="match status" value="1"/>
</dbReference>
<dbReference type="Pfam" id="PF08240">
    <property type="entry name" value="ADH_N"/>
    <property type="match status" value="1"/>
</dbReference>
<dbReference type="PROSITE" id="PS00059">
    <property type="entry name" value="ADH_ZINC"/>
    <property type="match status" value="1"/>
</dbReference>
<evidence type="ECO:0000256" key="5">
    <source>
        <dbReference type="ARBA" id="ARBA00023027"/>
    </source>
</evidence>
<dbReference type="Gene3D" id="3.90.180.10">
    <property type="entry name" value="Medium-chain alcohol dehydrogenases, catalytic domain"/>
    <property type="match status" value="1"/>
</dbReference>
<dbReference type="InterPro" id="IPR011032">
    <property type="entry name" value="GroES-like_sf"/>
</dbReference>
<keyword evidence="5" id="KW-0520">NAD</keyword>
<dbReference type="PANTHER" id="PTHR43880">
    <property type="entry name" value="ALCOHOL DEHYDROGENASE"/>
    <property type="match status" value="1"/>
</dbReference>
<feature type="domain" description="Enoyl reductase (ER)" evidence="7">
    <location>
        <begin position="11"/>
        <end position="359"/>
    </location>
</feature>
<proteinExistence type="inferred from homology"/>
<dbReference type="RefSeq" id="WP_345349424.1">
    <property type="nucleotide sequence ID" value="NZ_BAABFB010000063.1"/>
</dbReference>
<dbReference type="SUPFAM" id="SSF51735">
    <property type="entry name" value="NAD(P)-binding Rossmann-fold domains"/>
    <property type="match status" value="1"/>
</dbReference>
<dbReference type="Pfam" id="PF00107">
    <property type="entry name" value="ADH_zinc_N"/>
    <property type="match status" value="1"/>
</dbReference>
<dbReference type="InterPro" id="IPR020843">
    <property type="entry name" value="ER"/>
</dbReference>
<dbReference type="SUPFAM" id="SSF50129">
    <property type="entry name" value="GroES-like"/>
    <property type="match status" value="2"/>
</dbReference>
<accession>A0ABP8PFB8</accession>
<reference evidence="9" key="1">
    <citation type="journal article" date="2019" name="Int. J. Syst. Evol. Microbiol.">
        <title>The Global Catalogue of Microorganisms (GCM) 10K type strain sequencing project: providing services to taxonomists for standard genome sequencing and annotation.</title>
        <authorList>
            <consortium name="The Broad Institute Genomics Platform"/>
            <consortium name="The Broad Institute Genome Sequencing Center for Infectious Disease"/>
            <person name="Wu L."/>
            <person name="Ma J."/>
        </authorList>
    </citation>
    <scope>NUCLEOTIDE SEQUENCE [LARGE SCALE GENOMIC DNA]</scope>
    <source>
        <strain evidence="9">JCM 32206</strain>
    </source>
</reference>
<organism evidence="8 9">
    <name type="scientific">Rhodococcus olei</name>
    <dbReference type="NCBI Taxonomy" id="2161675"/>
    <lineage>
        <taxon>Bacteria</taxon>
        <taxon>Bacillati</taxon>
        <taxon>Actinomycetota</taxon>
        <taxon>Actinomycetes</taxon>
        <taxon>Mycobacteriales</taxon>
        <taxon>Nocardiaceae</taxon>
        <taxon>Rhodococcus</taxon>
    </lineage>
</organism>
<dbReference type="SMART" id="SM00829">
    <property type="entry name" value="PKS_ER"/>
    <property type="match status" value="1"/>
</dbReference>
<comment type="cofactor">
    <cofactor evidence="6">
        <name>Zn(2+)</name>
        <dbReference type="ChEBI" id="CHEBI:29105"/>
    </cofactor>
</comment>
<dbReference type="InterPro" id="IPR036291">
    <property type="entry name" value="NAD(P)-bd_dom_sf"/>
</dbReference>
<sequence>MVKAAVLTAAGGDYEIMDIELPEPGPGEVRVRLAASGVCHSDLTVGSGSAAVLPPVPTVLGHEGAGHVVSVGAGVEHVGPGDRVVLNWTPACSRCWHCRRGETHLCENAAATRHRPYAKLPDGRDVYNGLGPAAFAEETVVPAAAAIPLTVDIPLVDAALLGCSVMTGVGAVLNAARVAAGDTVAVLGLGGVGLSALQGARLAGASTVIGVDVHPGKETLAKEAGATDFLAVGPDLVAQIRELTGGRGADHVFECAGRADAVENAWSATRRGGQAVVVGLGPTTASACFPAADLMLTARSLIGCFFGSADMGRDVPRFAADLAAGRLDVSSLVTHRIGLDQIPEAFARMRSGDGGRSVIVFGDER</sequence>
<name>A0ABP8PFB8_9NOCA</name>
<evidence type="ECO:0000313" key="8">
    <source>
        <dbReference type="EMBL" id="GAA4485703.1"/>
    </source>
</evidence>
<evidence type="ECO:0000256" key="6">
    <source>
        <dbReference type="RuleBase" id="RU361277"/>
    </source>
</evidence>
<dbReference type="InterPro" id="IPR013149">
    <property type="entry name" value="ADH-like_C"/>
</dbReference>
<protein>
    <submittedName>
        <fullName evidence="8">Zn-dependent alcohol dehydrogenase</fullName>
    </submittedName>
</protein>